<dbReference type="Proteomes" id="UP000303847">
    <property type="component" value="Chromosome"/>
</dbReference>
<dbReference type="OrthoDB" id="530493at2"/>
<reference evidence="1 3" key="1">
    <citation type="submission" date="2018-04" db="EMBL/GenBank/DDBJ databases">
        <title>Brenneria corticis sp.nov.</title>
        <authorList>
            <person name="Li Y."/>
        </authorList>
    </citation>
    <scope>NUCLEOTIDE SEQUENCE [LARGE SCALE GENOMIC DNA]</scope>
    <source>
        <strain evidence="1 3">LMG 2694</strain>
    </source>
</reference>
<sequence length="207" mass="23017">MMIENKKLLLVEGKDEEGFFEALCDFLGIGDIKIIKTNGKERFKPEFDAIINAPGFEIVTSLGIVRDADNTMAGAISSINSSLKKHNMPQPQGHNTFSSNEKIKVGIFIAPGFQDNGMLENLVLETVLTHPVKKFSDKYIDDLKGNLAPTVDDCQYNFPRNEHKARLHSFLAGMEHYVPSLGIAAQKGYFNLASESLNDISHFLRSL</sequence>
<reference evidence="2 4" key="2">
    <citation type="submission" date="2018-11" db="EMBL/GenBank/DDBJ databases">
        <title>Genome sequences of Brenneria nigrifluens and Brenneria rubrifaciens.</title>
        <authorList>
            <person name="Poret-Peterson A.T."/>
            <person name="McClean A.E."/>
            <person name="Kluepfel D.A."/>
        </authorList>
    </citation>
    <scope>NUCLEOTIDE SEQUENCE [LARGE SCALE GENOMIC DNA]</scope>
    <source>
        <strain evidence="2 4">ATCC 13028</strain>
    </source>
</reference>
<dbReference type="Pfam" id="PF11536">
    <property type="entry name" value="DUF3226"/>
    <property type="match status" value="1"/>
</dbReference>
<accession>A0A2U1UQ86</accession>
<name>A0A2U1UQ86_9GAMM</name>
<dbReference type="InterPro" id="IPR024508">
    <property type="entry name" value="DUF3226"/>
</dbReference>
<evidence type="ECO:0000313" key="1">
    <source>
        <dbReference type="EMBL" id="PWC23807.1"/>
    </source>
</evidence>
<keyword evidence="4" id="KW-1185">Reference proteome</keyword>
<proteinExistence type="predicted"/>
<protein>
    <recommendedName>
        <fullName evidence="5">DUF4276 domain-containing protein</fullName>
    </recommendedName>
</protein>
<evidence type="ECO:0008006" key="5">
    <source>
        <dbReference type="Google" id="ProtNLM"/>
    </source>
</evidence>
<dbReference type="AlphaFoldDB" id="A0A2U1UQ86"/>
<evidence type="ECO:0000313" key="3">
    <source>
        <dbReference type="Proteomes" id="UP000295985"/>
    </source>
</evidence>
<dbReference type="RefSeq" id="WP_040342998.1">
    <property type="nucleotide sequence ID" value="NZ_CP034036.1"/>
</dbReference>
<organism evidence="1 3">
    <name type="scientific">Brenneria nigrifluens DSM 30175 = ATCC 13028</name>
    <dbReference type="NCBI Taxonomy" id="1121120"/>
    <lineage>
        <taxon>Bacteria</taxon>
        <taxon>Pseudomonadati</taxon>
        <taxon>Pseudomonadota</taxon>
        <taxon>Gammaproteobacteria</taxon>
        <taxon>Enterobacterales</taxon>
        <taxon>Pectobacteriaceae</taxon>
        <taxon>Brenneria</taxon>
    </lineage>
</organism>
<evidence type="ECO:0000313" key="2">
    <source>
        <dbReference type="EMBL" id="QCR03891.1"/>
    </source>
</evidence>
<dbReference type="SUPFAM" id="SSF160945">
    <property type="entry name" value="PH0156-like"/>
    <property type="match status" value="1"/>
</dbReference>
<gene>
    <name evidence="1" type="ORF">DDT54_13145</name>
    <name evidence="2" type="ORF">EH206_06695</name>
</gene>
<dbReference type="EMBL" id="QDKK01000019">
    <property type="protein sequence ID" value="PWC23807.1"/>
    <property type="molecule type" value="Genomic_DNA"/>
</dbReference>
<dbReference type="EMBL" id="CP034036">
    <property type="protein sequence ID" value="QCR03891.1"/>
    <property type="molecule type" value="Genomic_DNA"/>
</dbReference>
<evidence type="ECO:0000313" key="4">
    <source>
        <dbReference type="Proteomes" id="UP000303847"/>
    </source>
</evidence>
<dbReference type="Proteomes" id="UP000295985">
    <property type="component" value="Unassembled WGS sequence"/>
</dbReference>